<gene>
    <name evidence="2" type="ORF">JFY56_11630</name>
</gene>
<proteinExistence type="predicted"/>
<protein>
    <submittedName>
        <fullName evidence="2">DUF2388 domain-containing protein</fullName>
    </submittedName>
</protein>
<evidence type="ECO:0000313" key="2">
    <source>
        <dbReference type="EMBL" id="MBO3275875.1"/>
    </source>
</evidence>
<sequence length="111" mass="11674">MQLVSLSRKSLVIGLLLAACAGSAQANSVIRLFNITTNAIGRSVDFTSDTTTSIRDMKIVVEARDDAASFVASDGAIRGAQLEAAFHALREQVPEAREASDQALAEAILAL</sequence>
<organism evidence="2 3">
    <name type="scientific">Pseudomonas schmalbachii</name>
    <dbReference type="NCBI Taxonomy" id="2816993"/>
    <lineage>
        <taxon>Bacteria</taxon>
        <taxon>Pseudomonadati</taxon>
        <taxon>Pseudomonadota</taxon>
        <taxon>Gammaproteobacteria</taxon>
        <taxon>Pseudomonadales</taxon>
        <taxon>Pseudomonadaceae</taxon>
        <taxon>Pseudomonas</taxon>
    </lineage>
</organism>
<feature type="signal peptide" evidence="1">
    <location>
        <begin position="1"/>
        <end position="26"/>
    </location>
</feature>
<reference evidence="2 3" key="1">
    <citation type="submission" date="2020-12" db="EMBL/GenBank/DDBJ databases">
        <title>Pseudomonas schmalbachii sp. nov. isolated from millipede gut.</title>
        <authorList>
            <person name="Shelomi M."/>
        </authorList>
    </citation>
    <scope>NUCLEOTIDE SEQUENCE [LARGE SCALE GENOMIC DNA]</scope>
    <source>
        <strain evidence="2 3">Milli4</strain>
    </source>
</reference>
<evidence type="ECO:0000313" key="3">
    <source>
        <dbReference type="Proteomes" id="UP000669060"/>
    </source>
</evidence>
<dbReference type="Proteomes" id="UP000669060">
    <property type="component" value="Unassembled WGS sequence"/>
</dbReference>
<evidence type="ECO:0000256" key="1">
    <source>
        <dbReference type="SAM" id="SignalP"/>
    </source>
</evidence>
<dbReference type="EMBL" id="JAELYA010000004">
    <property type="protein sequence ID" value="MBO3275875.1"/>
    <property type="molecule type" value="Genomic_DNA"/>
</dbReference>
<dbReference type="RefSeq" id="WP_208313879.1">
    <property type="nucleotide sequence ID" value="NZ_JAELYA010000004.1"/>
</dbReference>
<keyword evidence="3" id="KW-1185">Reference proteome</keyword>
<dbReference type="NCBIfam" id="TIGR02448">
    <property type="entry name" value="conserverd hypothetical protein"/>
    <property type="match status" value="1"/>
</dbReference>
<comment type="caution">
    <text evidence="2">The sequence shown here is derived from an EMBL/GenBank/DDBJ whole genome shotgun (WGS) entry which is preliminary data.</text>
</comment>
<dbReference type="InterPro" id="IPR012661">
    <property type="entry name" value="CHP02448"/>
</dbReference>
<feature type="chain" id="PRO_5046150579" evidence="1">
    <location>
        <begin position="27"/>
        <end position="111"/>
    </location>
</feature>
<name>A0ABS3TQD3_9PSED</name>
<dbReference type="Pfam" id="PF09498">
    <property type="entry name" value="DUF2388"/>
    <property type="match status" value="1"/>
</dbReference>
<keyword evidence="1" id="KW-0732">Signal</keyword>
<accession>A0ABS3TQD3</accession>